<proteinExistence type="predicted"/>
<organism evidence="2 3">
    <name type="scientific">Petromyzon marinus</name>
    <name type="common">Sea lamprey</name>
    <dbReference type="NCBI Taxonomy" id="7757"/>
    <lineage>
        <taxon>Eukaryota</taxon>
        <taxon>Metazoa</taxon>
        <taxon>Chordata</taxon>
        <taxon>Craniata</taxon>
        <taxon>Vertebrata</taxon>
        <taxon>Cyclostomata</taxon>
        <taxon>Hyperoartia</taxon>
        <taxon>Petromyzontiformes</taxon>
        <taxon>Petromyzontidae</taxon>
        <taxon>Petromyzon</taxon>
    </lineage>
</organism>
<dbReference type="AlphaFoldDB" id="A0AAJ7SSJ5"/>
<dbReference type="RefSeq" id="XP_032804838.1">
    <property type="nucleotide sequence ID" value="XM_032948947.1"/>
</dbReference>
<dbReference type="PANTHER" id="PTHR28660">
    <property type="entry name" value="COILED-COIL DOMAIN-CONTAINING PROTEIN 73"/>
    <property type="match status" value="1"/>
</dbReference>
<feature type="coiled-coil region" evidence="1">
    <location>
        <begin position="82"/>
        <end position="228"/>
    </location>
</feature>
<evidence type="ECO:0000256" key="1">
    <source>
        <dbReference type="SAM" id="Coils"/>
    </source>
</evidence>
<dbReference type="Proteomes" id="UP001318040">
    <property type="component" value="Chromosome 7"/>
</dbReference>
<dbReference type="Pfam" id="PF15818">
    <property type="entry name" value="CCDC73"/>
    <property type="match status" value="1"/>
</dbReference>
<keyword evidence="2" id="KW-1185">Reference proteome</keyword>
<evidence type="ECO:0000313" key="3">
    <source>
        <dbReference type="RefSeq" id="XP_032804838.1"/>
    </source>
</evidence>
<accession>A0AAJ7SSJ5</accession>
<dbReference type="KEGG" id="pmrn:116939912"/>
<protein>
    <submittedName>
        <fullName evidence="3">Uncharacterized protein LOC116939912 isoform X1</fullName>
    </submittedName>
</protein>
<evidence type="ECO:0000313" key="2">
    <source>
        <dbReference type="Proteomes" id="UP001318040"/>
    </source>
</evidence>
<dbReference type="InterPro" id="IPR031650">
    <property type="entry name" value="CCDC73"/>
</dbReference>
<keyword evidence="1" id="KW-0175">Coiled coil</keyword>
<sequence>MLGRERVVSQLSEVVNLHSSVSKQCETYRQAQDMLERNVQESLKLNKKLLYTNKHQGCIEEGLRQKLQKVSAELLRAKIDTQTKMEERKREVNQRHHKLEEAQLQLQKEMDLVKLLSQSITALRQEKQETNKALEESQRLIERQSVHVNRTKEDNVSLLQENQALKDDNEKLNGRMMEKDENCKSIKGRFENTTMTLEEENRKQQLKLESLQLKYDILQRSFQEIEESNCKFKSRVREQERKIQGLQHSFSYQGDEKNMRIDSLESSLAERELEIHAFCKTNKEYSSKGTQSENQTLCTVSDTIKIIDDEVLKNTDILIEEQKESEPRVNDVSCADACVTSDNPSDASPVLCASPQFSDAQEEKTKTQSHVIKDCIAITNMGTERHLNLLAPEKQVMADIGEVTKEAELLNLLLQNTTVINSSENLCQQNVSNVQTNPTVNKHSVAMPESKEKRALSLEEQHEDDVIVSHEISEQGILGEKNKADRTASIDIQLISAGASSKLATVGIAGNVNESSTVPHRAPDCVSDALPFLTKSSNEGIESFTSVSEAIGNQLVTGHEESSTSVESGAASVNLPIVHLANIATEIATTYKEMCIALPDADSSASGVEICEQVRSMSTEVQLAVESDIVACEENTVTDASSIAEKHIDSHAFGDREIKGLSPKIKLASTVDEIVHQPSQSLEMVTPMPLEHVAVDSTGTNPETKGCAPTELPDQSPIALECSHIGEKYDEADGKISMLGQSITDDKHNVCSPTDAPKVVTTLSLREFLNVFSHKPTSSSNTESNNLLEKCIAKDPATETASVSSLTSFRATNPGYYSMYKQIFSRREDIKTPTSHTQSCSPYLTSTSNATQRDACVGDRKYWGRCGELSSAAPQIAQHKNTAAGTCSAAAHDTLTSPADGVTHQSTKSILHNDLWARSSSSSAAVKHQFNSGLPGNRPQGIFPGDVISGAKRKRDYSGEWNAIAEAFDVEQPSSKRESVGKKLNASALHETAPMCVLPGPSVRLEAKHNVTDVELVAFSDDEEDNCAIGNKITDIQKFLNVDVLKLTKK</sequence>
<name>A0AAJ7SSJ5_PETMA</name>
<gene>
    <name evidence="3" type="primary">LOC116939912</name>
</gene>
<dbReference type="PANTHER" id="PTHR28660:SF1">
    <property type="entry name" value="COILED-COIL DOMAIN-CONTAINING PROTEIN 73"/>
    <property type="match status" value="1"/>
</dbReference>
<reference evidence="3" key="1">
    <citation type="submission" date="2025-08" db="UniProtKB">
        <authorList>
            <consortium name="RefSeq"/>
        </authorList>
    </citation>
    <scope>IDENTIFICATION</scope>
    <source>
        <tissue evidence="3">Sperm</tissue>
    </source>
</reference>
<dbReference type="CTD" id="493860"/>